<name>A0A1M7N050_9BACI</name>
<dbReference type="InterPro" id="IPR019533">
    <property type="entry name" value="Peptidase_S26"/>
</dbReference>
<dbReference type="NCBIfam" id="NF046067">
    <property type="entry name" value="SigPepSipWBacil"/>
    <property type="match status" value="1"/>
</dbReference>
<dbReference type="PROSITE" id="PS00501">
    <property type="entry name" value="SPASE_I_1"/>
    <property type="match status" value="1"/>
</dbReference>
<dbReference type="SUPFAM" id="SSF51306">
    <property type="entry name" value="LexA/Signal peptidase"/>
    <property type="match status" value="1"/>
</dbReference>
<evidence type="ECO:0000256" key="8">
    <source>
        <dbReference type="ARBA" id="ARBA00023136"/>
    </source>
</evidence>
<protein>
    <recommendedName>
        <fullName evidence="10">Signal peptidase I</fullName>
        <ecNumber evidence="10">3.4.21.89</ecNumber>
    </recommendedName>
</protein>
<dbReference type="PANTHER" id="PTHR10806:SF6">
    <property type="entry name" value="SIGNAL PEPTIDASE COMPLEX CATALYTIC SUBUNIT SEC11"/>
    <property type="match status" value="1"/>
</dbReference>
<evidence type="ECO:0000256" key="1">
    <source>
        <dbReference type="ARBA" id="ARBA00004648"/>
    </source>
</evidence>
<dbReference type="GO" id="GO:0006465">
    <property type="term" value="P:signal peptide processing"/>
    <property type="evidence" value="ECO:0007669"/>
    <property type="project" value="UniProtKB-UniRule"/>
</dbReference>
<evidence type="ECO:0000256" key="7">
    <source>
        <dbReference type="ARBA" id="ARBA00022989"/>
    </source>
</evidence>
<dbReference type="InterPro" id="IPR019756">
    <property type="entry name" value="Pept_S26A_signal_pept_1_Ser-AS"/>
</dbReference>
<evidence type="ECO:0000256" key="3">
    <source>
        <dbReference type="ARBA" id="ARBA00022692"/>
    </source>
</evidence>
<keyword evidence="7 11" id="KW-1133">Transmembrane helix</keyword>
<dbReference type="PANTHER" id="PTHR10806">
    <property type="entry name" value="SIGNAL PEPTIDASE COMPLEX CATALYTIC SUBUNIT SEC11"/>
    <property type="match status" value="1"/>
</dbReference>
<evidence type="ECO:0000256" key="5">
    <source>
        <dbReference type="ARBA" id="ARBA00022824"/>
    </source>
</evidence>
<evidence type="ECO:0000256" key="10">
    <source>
        <dbReference type="NCBIfam" id="TIGR02228"/>
    </source>
</evidence>
<organism evidence="12 13">
    <name type="scientific">Gracilibacillus kekensis</name>
    <dbReference type="NCBI Taxonomy" id="1027249"/>
    <lineage>
        <taxon>Bacteria</taxon>
        <taxon>Bacillati</taxon>
        <taxon>Bacillota</taxon>
        <taxon>Bacilli</taxon>
        <taxon>Bacillales</taxon>
        <taxon>Bacillaceae</taxon>
        <taxon>Gracilibacillus</taxon>
    </lineage>
</organism>
<dbReference type="PRINTS" id="PR00728">
    <property type="entry name" value="SIGNALPTASE"/>
</dbReference>
<evidence type="ECO:0000256" key="4">
    <source>
        <dbReference type="ARBA" id="ARBA00022801"/>
    </source>
</evidence>
<dbReference type="STRING" id="1027249.SAMN05216179_1432"/>
<evidence type="ECO:0000256" key="11">
    <source>
        <dbReference type="SAM" id="Phobius"/>
    </source>
</evidence>
<evidence type="ECO:0000256" key="2">
    <source>
        <dbReference type="ARBA" id="ARBA00022670"/>
    </source>
</evidence>
<dbReference type="GO" id="GO:0016020">
    <property type="term" value="C:membrane"/>
    <property type="evidence" value="ECO:0007669"/>
    <property type="project" value="UniProtKB-UniRule"/>
</dbReference>
<keyword evidence="2" id="KW-0645">Protease</keyword>
<dbReference type="EC" id="3.4.21.89" evidence="10"/>
<dbReference type="Gene3D" id="2.10.109.10">
    <property type="entry name" value="Umud Fragment, subunit A"/>
    <property type="match status" value="1"/>
</dbReference>
<proteinExistence type="predicted"/>
<keyword evidence="8 11" id="KW-0472">Membrane</keyword>
<dbReference type="RefSeq" id="WP_342039387.1">
    <property type="nucleotide sequence ID" value="NZ_FRCZ01000002.1"/>
</dbReference>
<keyword evidence="4" id="KW-0378">Hydrolase</keyword>
<accession>A0A1M7N050</accession>
<feature type="transmembrane region" description="Helical" evidence="11">
    <location>
        <begin position="145"/>
        <end position="168"/>
    </location>
</feature>
<evidence type="ECO:0000313" key="13">
    <source>
        <dbReference type="Proteomes" id="UP000184184"/>
    </source>
</evidence>
<dbReference type="NCBIfam" id="TIGR02228">
    <property type="entry name" value="sigpep_I_arch"/>
    <property type="match status" value="1"/>
</dbReference>
<evidence type="ECO:0000256" key="9">
    <source>
        <dbReference type="ARBA" id="ARBA00045533"/>
    </source>
</evidence>
<dbReference type="InterPro" id="IPR036286">
    <property type="entry name" value="LexA/Signal_pep-like_sf"/>
</dbReference>
<comment type="subcellular location">
    <subcellularLocation>
        <location evidence="1">Endoplasmic reticulum membrane</location>
        <topology evidence="1">Single-pass type II membrane protein</topology>
    </subcellularLocation>
</comment>
<keyword evidence="13" id="KW-1185">Reference proteome</keyword>
<keyword evidence="3 11" id="KW-0812">Transmembrane</keyword>
<dbReference type="CDD" id="cd06530">
    <property type="entry name" value="S26_SPase_I"/>
    <property type="match status" value="1"/>
</dbReference>
<dbReference type="GO" id="GO:0009003">
    <property type="term" value="F:signal peptidase activity"/>
    <property type="evidence" value="ECO:0007669"/>
    <property type="project" value="UniProtKB-EC"/>
</dbReference>
<dbReference type="GO" id="GO:0004252">
    <property type="term" value="F:serine-type endopeptidase activity"/>
    <property type="evidence" value="ECO:0007669"/>
    <property type="project" value="UniProtKB-UniRule"/>
</dbReference>
<evidence type="ECO:0000256" key="6">
    <source>
        <dbReference type="ARBA" id="ARBA00022968"/>
    </source>
</evidence>
<gene>
    <name evidence="12" type="ORF">SAMN05216179_1432</name>
</gene>
<dbReference type="InterPro" id="IPR001733">
    <property type="entry name" value="Peptidase_S26B"/>
</dbReference>
<keyword evidence="5" id="KW-0256">Endoplasmic reticulum</keyword>
<comment type="function">
    <text evidence="9">Catalytic component of the signal peptidase complex (SPC) which catalyzes the cleavage of N-terminal signal sequences from nascent proteins as they are translocated into the lumen of the endoplasmic reticulum. Specifically cleaves N-terminal signal peptides that contain a hydrophobic alpha-helix (h-region) shorter than 18-20 amino acids.</text>
</comment>
<dbReference type="AlphaFoldDB" id="A0A1M7N050"/>
<evidence type="ECO:0000313" key="12">
    <source>
        <dbReference type="EMBL" id="SHM96285.1"/>
    </source>
</evidence>
<dbReference type="Proteomes" id="UP000184184">
    <property type="component" value="Unassembled WGS sequence"/>
</dbReference>
<keyword evidence="6" id="KW-0735">Signal-anchor</keyword>
<reference evidence="12 13" key="1">
    <citation type="submission" date="2016-11" db="EMBL/GenBank/DDBJ databases">
        <authorList>
            <person name="Jaros S."/>
            <person name="Januszkiewicz K."/>
            <person name="Wedrychowicz H."/>
        </authorList>
    </citation>
    <scope>NUCLEOTIDE SEQUENCE [LARGE SCALE GENOMIC DNA]</scope>
    <source>
        <strain evidence="12 13">CGMCC 1.10681</strain>
    </source>
</reference>
<sequence>MISSTITVLLFLILITVSTLVIITRLGDGEPELFGKQLKVVLSGSMEPTFQTGSIIAVEEYSDNNTLKNGDVITFVNKDETLVTHRIIDIVESGEHTLYETKGDNNNAADNELVQQENVVAVYTGFTIPYIGYAVDYMQTPFGSALLLIIPGLLLVGYGIVTVWQIIIELDRKSKKVSKES</sequence>
<dbReference type="EMBL" id="FRCZ01000002">
    <property type="protein sequence ID" value="SHM96285.1"/>
    <property type="molecule type" value="Genomic_DNA"/>
</dbReference>